<gene>
    <name evidence="5" type="primary">ppiA</name>
    <name evidence="5" type="ORF">GCM10007853_27060</name>
</gene>
<feature type="domain" description="PPIase cyclophilin-type" evidence="4">
    <location>
        <begin position="28"/>
        <end position="197"/>
    </location>
</feature>
<dbReference type="EMBL" id="BSNK01000002">
    <property type="protein sequence ID" value="GLQ24832.1"/>
    <property type="molecule type" value="Genomic_DNA"/>
</dbReference>
<organism evidence="5 6">
    <name type="scientific">Algimonas ampicilliniresistens</name>
    <dbReference type="NCBI Taxonomy" id="1298735"/>
    <lineage>
        <taxon>Bacteria</taxon>
        <taxon>Pseudomonadati</taxon>
        <taxon>Pseudomonadota</taxon>
        <taxon>Alphaproteobacteria</taxon>
        <taxon>Maricaulales</taxon>
        <taxon>Robiginitomaculaceae</taxon>
        <taxon>Algimonas</taxon>
    </lineage>
</organism>
<evidence type="ECO:0000313" key="6">
    <source>
        <dbReference type="Proteomes" id="UP001161391"/>
    </source>
</evidence>
<reference evidence="5" key="2">
    <citation type="submission" date="2023-01" db="EMBL/GenBank/DDBJ databases">
        <title>Draft genome sequence of Algimonas ampicilliniresistens strain NBRC 108219.</title>
        <authorList>
            <person name="Sun Q."/>
            <person name="Mori K."/>
        </authorList>
    </citation>
    <scope>NUCLEOTIDE SEQUENCE</scope>
    <source>
        <strain evidence="5">NBRC 108219</strain>
    </source>
</reference>
<comment type="caution">
    <text evidence="5">The sequence shown here is derived from an EMBL/GenBank/DDBJ whole genome shotgun (WGS) entry which is preliminary data.</text>
</comment>
<dbReference type="GO" id="GO:0016853">
    <property type="term" value="F:isomerase activity"/>
    <property type="evidence" value="ECO:0007669"/>
    <property type="project" value="UniProtKB-KW"/>
</dbReference>
<protein>
    <recommendedName>
        <fullName evidence="1">peptidylprolyl isomerase</fullName>
        <ecNumber evidence="1">5.2.1.8</ecNumber>
    </recommendedName>
</protein>
<evidence type="ECO:0000313" key="5">
    <source>
        <dbReference type="EMBL" id="GLQ24832.1"/>
    </source>
</evidence>
<keyword evidence="6" id="KW-1185">Reference proteome</keyword>
<proteinExistence type="predicted"/>
<evidence type="ECO:0000256" key="2">
    <source>
        <dbReference type="ARBA" id="ARBA00023110"/>
    </source>
</evidence>
<dbReference type="SUPFAM" id="SSF50891">
    <property type="entry name" value="Cyclophilin-like"/>
    <property type="match status" value="1"/>
</dbReference>
<evidence type="ECO:0000259" key="4">
    <source>
        <dbReference type="PROSITE" id="PS50072"/>
    </source>
</evidence>
<sequence>MKHYLLPLLFTLTACAAADDPRPNVVLDTELGEIEIEVHTDTAPISGADFLLHIDLGLYEDQGFYRVVHADNDPRDMGMSLIQGGILSQELATTPIAHERTTETGLSNTRGVVSIARDAPGTGSAAYFFINIGDNSFLDTGGERNPDGEGYASFGQVVRGMDVVEAIQAQDASGDSDEEVTSGQILTKPVTIRRAYRVED</sequence>
<dbReference type="PANTHER" id="PTHR43246">
    <property type="entry name" value="PEPTIDYL-PROLYL CIS-TRANS ISOMERASE CYP38, CHLOROPLASTIC"/>
    <property type="match status" value="1"/>
</dbReference>
<dbReference type="InterPro" id="IPR044665">
    <property type="entry name" value="E_coli_cyclophilin_A-like"/>
</dbReference>
<keyword evidence="3 5" id="KW-0413">Isomerase</keyword>
<name>A0ABQ5VEJ6_9PROT</name>
<dbReference type="RefSeq" id="WP_284391702.1">
    <property type="nucleotide sequence ID" value="NZ_BSNK01000002.1"/>
</dbReference>
<dbReference type="InterPro" id="IPR002130">
    <property type="entry name" value="Cyclophilin-type_PPIase_dom"/>
</dbReference>
<accession>A0ABQ5VEJ6</accession>
<dbReference type="Pfam" id="PF00160">
    <property type="entry name" value="Pro_isomerase"/>
    <property type="match status" value="1"/>
</dbReference>
<dbReference type="InterPro" id="IPR029000">
    <property type="entry name" value="Cyclophilin-like_dom_sf"/>
</dbReference>
<dbReference type="PROSITE" id="PS50072">
    <property type="entry name" value="CSA_PPIASE_2"/>
    <property type="match status" value="1"/>
</dbReference>
<dbReference type="EC" id="5.2.1.8" evidence="1"/>
<evidence type="ECO:0000256" key="3">
    <source>
        <dbReference type="ARBA" id="ARBA00023235"/>
    </source>
</evidence>
<keyword evidence="2" id="KW-0697">Rotamase</keyword>
<dbReference type="Gene3D" id="2.40.100.10">
    <property type="entry name" value="Cyclophilin-like"/>
    <property type="match status" value="1"/>
</dbReference>
<reference evidence="5" key="1">
    <citation type="journal article" date="2014" name="Int. J. Syst. Evol. Microbiol.">
        <title>Complete genome of a new Firmicutes species belonging to the dominant human colonic microbiota ('Ruminococcus bicirculans') reveals two chromosomes and a selective capacity to utilize plant glucans.</title>
        <authorList>
            <consortium name="NISC Comparative Sequencing Program"/>
            <person name="Wegmann U."/>
            <person name="Louis P."/>
            <person name="Goesmann A."/>
            <person name="Henrissat B."/>
            <person name="Duncan S.H."/>
            <person name="Flint H.J."/>
        </authorList>
    </citation>
    <scope>NUCLEOTIDE SEQUENCE</scope>
    <source>
        <strain evidence="5">NBRC 108219</strain>
    </source>
</reference>
<evidence type="ECO:0000256" key="1">
    <source>
        <dbReference type="ARBA" id="ARBA00013194"/>
    </source>
</evidence>
<dbReference type="Proteomes" id="UP001161391">
    <property type="component" value="Unassembled WGS sequence"/>
</dbReference>
<dbReference type="PROSITE" id="PS51257">
    <property type="entry name" value="PROKAR_LIPOPROTEIN"/>
    <property type="match status" value="1"/>
</dbReference>